<dbReference type="GO" id="GO:0005634">
    <property type="term" value="C:nucleus"/>
    <property type="evidence" value="ECO:0007669"/>
    <property type="project" value="UniProtKB-SubCell"/>
</dbReference>
<dbReference type="CDD" id="cd00086">
    <property type="entry name" value="homeodomain"/>
    <property type="match status" value="1"/>
</dbReference>
<dbReference type="InterPro" id="IPR044559">
    <property type="entry name" value="WOX13-like"/>
</dbReference>
<comment type="subcellular location">
    <subcellularLocation>
        <location evidence="1 2">Nucleus</location>
    </subcellularLocation>
</comment>
<gene>
    <name evidence="5" type="ORF">OLUC0939_LOCUS4898</name>
</gene>
<evidence type="ECO:0000256" key="2">
    <source>
        <dbReference type="RuleBase" id="RU000682"/>
    </source>
</evidence>
<evidence type="ECO:0000259" key="4">
    <source>
        <dbReference type="PROSITE" id="PS50071"/>
    </source>
</evidence>
<dbReference type="Gene3D" id="1.10.10.60">
    <property type="entry name" value="Homeodomain-like"/>
    <property type="match status" value="1"/>
</dbReference>
<evidence type="ECO:0000256" key="1">
    <source>
        <dbReference type="PROSITE-ProRule" id="PRU00108"/>
    </source>
</evidence>
<dbReference type="PANTHER" id="PTHR46777:SF5">
    <property type="entry name" value="WUSCHEL-RELATED HOMEOBOX 13"/>
    <property type="match status" value="1"/>
</dbReference>
<sequence length="254" mass="27974">MRVVERGEARRWDAGRTRGRRTTTTTTTTGGDDDDGATADATAEDARAMPHNAATVTRPGEGKAPPRGAAVHMTERQLYAFRQQIAAYAHICQQLLQITTVSATQQTPRQREARYEVPGSAGAHAGANASAQAFAAMAASGTANAHQRKTYEEGQRVGRGEDKGVRGPRWSGTPDQYKILEDLFLAGEQPPVRARLTEITKRLQEHGPIQEHNVYNWFQNRRSREKKRLAEERASNDAALDNQPLASRYGVGER</sequence>
<feature type="compositionally biased region" description="Basic and acidic residues" evidence="3">
    <location>
        <begin position="149"/>
        <end position="165"/>
    </location>
</feature>
<dbReference type="GO" id="GO:0003700">
    <property type="term" value="F:DNA-binding transcription factor activity"/>
    <property type="evidence" value="ECO:0007669"/>
    <property type="project" value="InterPro"/>
</dbReference>
<dbReference type="InterPro" id="IPR001356">
    <property type="entry name" value="HD"/>
</dbReference>
<feature type="compositionally biased region" description="Basic and acidic residues" evidence="3">
    <location>
        <begin position="1"/>
        <end position="16"/>
    </location>
</feature>
<name>A0A7R9T560_9CHLO</name>
<dbReference type="SUPFAM" id="SSF46689">
    <property type="entry name" value="Homeodomain-like"/>
    <property type="match status" value="1"/>
</dbReference>
<feature type="region of interest" description="Disordered" evidence="3">
    <location>
        <begin position="1"/>
        <end position="45"/>
    </location>
</feature>
<reference evidence="5" key="1">
    <citation type="submission" date="2021-01" db="EMBL/GenBank/DDBJ databases">
        <authorList>
            <person name="Corre E."/>
            <person name="Pelletier E."/>
            <person name="Niang G."/>
            <person name="Scheremetjew M."/>
            <person name="Finn R."/>
            <person name="Kale V."/>
            <person name="Holt S."/>
            <person name="Cochrane G."/>
            <person name="Meng A."/>
            <person name="Brown T."/>
            <person name="Cohen L."/>
        </authorList>
    </citation>
    <scope>NUCLEOTIDE SEQUENCE</scope>
    <source>
        <strain evidence="5">Clade-A-BCC118000</strain>
    </source>
</reference>
<dbReference type="SMART" id="SM00389">
    <property type="entry name" value="HOX"/>
    <property type="match status" value="1"/>
</dbReference>
<accession>A0A7R9T560</accession>
<dbReference type="PROSITE" id="PS50071">
    <property type="entry name" value="HOMEOBOX_2"/>
    <property type="match status" value="1"/>
</dbReference>
<evidence type="ECO:0000256" key="3">
    <source>
        <dbReference type="SAM" id="MobiDB-lite"/>
    </source>
</evidence>
<organism evidence="5">
    <name type="scientific">Ostreococcus sp. 'lucimarinus'</name>
    <dbReference type="NCBI Taxonomy" id="242159"/>
    <lineage>
        <taxon>Eukaryota</taxon>
        <taxon>Viridiplantae</taxon>
        <taxon>Chlorophyta</taxon>
        <taxon>Mamiellophyceae</taxon>
        <taxon>Mamiellales</taxon>
        <taxon>Bathycoccaceae</taxon>
        <taxon>Ostreococcus</taxon>
    </lineage>
</organism>
<feature type="region of interest" description="Disordered" evidence="3">
    <location>
        <begin position="143"/>
        <end position="172"/>
    </location>
</feature>
<dbReference type="Pfam" id="PF00046">
    <property type="entry name" value="Homeodomain"/>
    <property type="match status" value="1"/>
</dbReference>
<dbReference type="EMBL" id="HBDX01005695">
    <property type="protein sequence ID" value="CAD8224172.1"/>
    <property type="molecule type" value="Transcribed_RNA"/>
</dbReference>
<proteinExistence type="predicted"/>
<dbReference type="PANTHER" id="PTHR46777">
    <property type="entry name" value="WUSCHEL-RELATED HOMEOBOX 13"/>
    <property type="match status" value="1"/>
</dbReference>
<keyword evidence="1 2" id="KW-0371">Homeobox</keyword>
<feature type="DNA-binding region" description="Homeobox" evidence="1">
    <location>
        <begin position="165"/>
        <end position="229"/>
    </location>
</feature>
<protein>
    <recommendedName>
        <fullName evidence="4">Homeobox domain-containing protein</fullName>
    </recommendedName>
</protein>
<keyword evidence="1 2" id="KW-0238">DNA-binding</keyword>
<dbReference type="AlphaFoldDB" id="A0A7R9T560"/>
<dbReference type="GO" id="GO:0003677">
    <property type="term" value="F:DNA binding"/>
    <property type="evidence" value="ECO:0007669"/>
    <property type="project" value="UniProtKB-UniRule"/>
</dbReference>
<dbReference type="InterPro" id="IPR009057">
    <property type="entry name" value="Homeodomain-like_sf"/>
</dbReference>
<feature type="region of interest" description="Disordered" evidence="3">
    <location>
        <begin position="222"/>
        <end position="254"/>
    </location>
</feature>
<feature type="domain" description="Homeobox" evidence="4">
    <location>
        <begin position="163"/>
        <end position="228"/>
    </location>
</feature>
<keyword evidence="1 2" id="KW-0539">Nucleus</keyword>
<evidence type="ECO:0000313" key="5">
    <source>
        <dbReference type="EMBL" id="CAD8224172.1"/>
    </source>
</evidence>